<sequence length="163" mass="18371">MTYLDQCESKPRAGSGSRVPGGSPGPGLLRNCSPRARCTLDGSGRISPRKVTLCVPLAIPTWLMNPLVMPAPESWYWGRVAHRRCDLLVHNPSMLCGRLMLLRQLCFWGREDSSHINTKYTALPYVVSYHTVWQYHLSDLDSVEGGCHGRMLVGSYDRRIWRG</sequence>
<evidence type="ECO:0000313" key="2">
    <source>
        <dbReference type="Proteomes" id="UP000790709"/>
    </source>
</evidence>
<keyword evidence="2" id="KW-1185">Reference proteome</keyword>
<name>A0ACB8AZ42_9AGAM</name>
<dbReference type="EMBL" id="MU266769">
    <property type="protein sequence ID" value="KAH7918554.1"/>
    <property type="molecule type" value="Genomic_DNA"/>
</dbReference>
<dbReference type="Proteomes" id="UP000790709">
    <property type="component" value="Unassembled WGS sequence"/>
</dbReference>
<reference evidence="1" key="1">
    <citation type="journal article" date="2021" name="New Phytol.">
        <title>Evolutionary innovations through gain and loss of genes in the ectomycorrhizal Boletales.</title>
        <authorList>
            <person name="Wu G."/>
            <person name="Miyauchi S."/>
            <person name="Morin E."/>
            <person name="Kuo A."/>
            <person name="Drula E."/>
            <person name="Varga T."/>
            <person name="Kohler A."/>
            <person name="Feng B."/>
            <person name="Cao Y."/>
            <person name="Lipzen A."/>
            <person name="Daum C."/>
            <person name="Hundley H."/>
            <person name="Pangilinan J."/>
            <person name="Johnson J."/>
            <person name="Barry K."/>
            <person name="LaButti K."/>
            <person name="Ng V."/>
            <person name="Ahrendt S."/>
            <person name="Min B."/>
            <person name="Choi I.G."/>
            <person name="Park H."/>
            <person name="Plett J.M."/>
            <person name="Magnuson J."/>
            <person name="Spatafora J.W."/>
            <person name="Nagy L.G."/>
            <person name="Henrissat B."/>
            <person name="Grigoriev I.V."/>
            <person name="Yang Z.L."/>
            <person name="Xu J."/>
            <person name="Martin F.M."/>
        </authorList>
    </citation>
    <scope>NUCLEOTIDE SEQUENCE</scope>
    <source>
        <strain evidence="1">KUC20120723A-06</strain>
    </source>
</reference>
<gene>
    <name evidence="1" type="ORF">BV22DRAFT_1041689</name>
</gene>
<comment type="caution">
    <text evidence="1">The sequence shown here is derived from an EMBL/GenBank/DDBJ whole genome shotgun (WGS) entry which is preliminary data.</text>
</comment>
<proteinExistence type="predicted"/>
<evidence type="ECO:0000313" key="1">
    <source>
        <dbReference type="EMBL" id="KAH7918554.1"/>
    </source>
</evidence>
<organism evidence="1 2">
    <name type="scientific">Leucogyrophana mollusca</name>
    <dbReference type="NCBI Taxonomy" id="85980"/>
    <lineage>
        <taxon>Eukaryota</taxon>
        <taxon>Fungi</taxon>
        <taxon>Dikarya</taxon>
        <taxon>Basidiomycota</taxon>
        <taxon>Agaricomycotina</taxon>
        <taxon>Agaricomycetes</taxon>
        <taxon>Agaricomycetidae</taxon>
        <taxon>Boletales</taxon>
        <taxon>Boletales incertae sedis</taxon>
        <taxon>Leucogyrophana</taxon>
    </lineage>
</organism>
<protein>
    <submittedName>
        <fullName evidence="1">Uncharacterized protein</fullName>
    </submittedName>
</protein>
<accession>A0ACB8AZ42</accession>